<gene>
    <name evidence="1" type="ORF">DEO23_02050</name>
</gene>
<dbReference type="Gene3D" id="3.40.190.10">
    <property type="entry name" value="Periplasmic binding protein-like II"/>
    <property type="match status" value="2"/>
</dbReference>
<dbReference type="PANTHER" id="PTHR42779">
    <property type="entry name" value="PROTEIN YNJB"/>
    <property type="match status" value="1"/>
</dbReference>
<comment type="caution">
    <text evidence="1">The sequence shown here is derived from an EMBL/GenBank/DDBJ whole genome shotgun (WGS) entry which is preliminary data.</text>
</comment>
<dbReference type="InterPro" id="IPR006059">
    <property type="entry name" value="SBP"/>
</dbReference>
<dbReference type="Proteomes" id="UP000245590">
    <property type="component" value="Unassembled WGS sequence"/>
</dbReference>
<dbReference type="PANTHER" id="PTHR42779:SF1">
    <property type="entry name" value="PROTEIN YNJB"/>
    <property type="match status" value="1"/>
</dbReference>
<evidence type="ECO:0000313" key="2">
    <source>
        <dbReference type="Proteomes" id="UP000245590"/>
    </source>
</evidence>
<sequence>MHTTTPRALPRRTLVTTGLAATGALGIAACTAPGSGDDSEAAASEDVPDKPSKPVEIAIFDVAGAQKELGPMIEKWAKDNSDVISKVSFESSDAPSLVGQVKPQVDSGRLEVDLVLTGNDGLSAGIGSKLWIPLVKNYGDRLGNQENYLDAAAAMQKLASGFGAVLSYYPSGPLLQYDPSKVDSPPKTPDDLLSWAKENPGKFGYARPANSGPGRTFLMGLPYLLKDKDPKDPENGWEKTWGYLAELGKYIDNYPSGTGQVISNMADGSWQMIPTTTGWDINPRATGQLPAEFDAAAFDDLTWVTDAHYAVVPTGQSTDKLSAILALLSGILTPEYNAMAYDEGYFYPGPAVEGATLDLAPKKSQQVVEKYGRDWYDDLIESAPQETPLEPDTLVKAFDRWDREVGSK</sequence>
<dbReference type="Pfam" id="PF13416">
    <property type="entry name" value="SBP_bac_8"/>
    <property type="match status" value="1"/>
</dbReference>
<dbReference type="PROSITE" id="PS51257">
    <property type="entry name" value="PROKAR_LIPOPROTEIN"/>
    <property type="match status" value="1"/>
</dbReference>
<dbReference type="OrthoDB" id="3239593at2"/>
<name>A0A2U2RNM9_9MICO</name>
<reference evidence="1 2" key="1">
    <citation type="submission" date="2018-05" db="EMBL/GenBank/DDBJ databases">
        <title>Brachybacterium sp. M1HQ-2T, whole genome shotgun sequence.</title>
        <authorList>
            <person name="Tuo L."/>
        </authorList>
    </citation>
    <scope>NUCLEOTIDE SEQUENCE [LARGE SCALE GENOMIC DNA]</scope>
    <source>
        <strain evidence="1 2">M1HQ-2</strain>
    </source>
</reference>
<protein>
    <submittedName>
        <fullName evidence="1">ABC transporter substrate-binding protein</fullName>
    </submittedName>
</protein>
<dbReference type="RefSeq" id="WP_109274326.1">
    <property type="nucleotide sequence ID" value="NZ_QFKX01000001.1"/>
</dbReference>
<evidence type="ECO:0000313" key="1">
    <source>
        <dbReference type="EMBL" id="PWH07441.1"/>
    </source>
</evidence>
<proteinExistence type="predicted"/>
<accession>A0A2U2RNM9</accession>
<keyword evidence="2" id="KW-1185">Reference proteome</keyword>
<organism evidence="1 2">
    <name type="scientific">Brachybacterium endophyticum</name>
    <dbReference type="NCBI Taxonomy" id="2182385"/>
    <lineage>
        <taxon>Bacteria</taxon>
        <taxon>Bacillati</taxon>
        <taxon>Actinomycetota</taxon>
        <taxon>Actinomycetes</taxon>
        <taxon>Micrococcales</taxon>
        <taxon>Dermabacteraceae</taxon>
        <taxon>Brachybacterium</taxon>
    </lineage>
</organism>
<dbReference type="AlphaFoldDB" id="A0A2U2RNM9"/>
<dbReference type="EMBL" id="QFKX01000001">
    <property type="protein sequence ID" value="PWH07441.1"/>
    <property type="molecule type" value="Genomic_DNA"/>
</dbReference>
<dbReference type="InterPro" id="IPR006311">
    <property type="entry name" value="TAT_signal"/>
</dbReference>
<dbReference type="PROSITE" id="PS51318">
    <property type="entry name" value="TAT"/>
    <property type="match status" value="1"/>
</dbReference>
<dbReference type="SUPFAM" id="SSF53850">
    <property type="entry name" value="Periplasmic binding protein-like II"/>
    <property type="match status" value="1"/>
</dbReference>